<evidence type="ECO:0000313" key="3">
    <source>
        <dbReference type="Proteomes" id="UP000216533"/>
    </source>
</evidence>
<name>A0A255ECK0_9ACTN</name>
<feature type="region of interest" description="Disordered" evidence="1">
    <location>
        <begin position="1"/>
        <end position="20"/>
    </location>
</feature>
<protein>
    <submittedName>
        <fullName evidence="2">Uncharacterized protein</fullName>
    </submittedName>
</protein>
<dbReference type="EMBL" id="NMVI01000009">
    <property type="protein sequence ID" value="OYN89284.1"/>
    <property type="molecule type" value="Genomic_DNA"/>
</dbReference>
<proteinExistence type="predicted"/>
<accession>A0A255ECK0</accession>
<sequence length="143" mass="15766">MTSNIKGRPLPGAANGENNRYQCTADTDQLDHLARLLGRIDAAEQIRRRAVQDAIAQATAKYWIHRAEAFEAIVGGPRVADDPRTTVPDLSRPEWDQDTVAGRSRLAALNCRRHALMLMTGEFSEPWPGFGELLDDVLSEVAA</sequence>
<dbReference type="RefSeq" id="WP_094449901.1">
    <property type="nucleotide sequence ID" value="NZ_NMVI01000009.1"/>
</dbReference>
<evidence type="ECO:0000313" key="2">
    <source>
        <dbReference type="EMBL" id="OYN89284.1"/>
    </source>
</evidence>
<dbReference type="AlphaFoldDB" id="A0A255ECK0"/>
<reference evidence="2 3" key="1">
    <citation type="submission" date="2017-07" db="EMBL/GenBank/DDBJ databases">
        <title>Draft whole genome sequences of clinical Proprionibacteriaceae strains.</title>
        <authorList>
            <person name="Bernier A.-M."/>
            <person name="Bernard K."/>
            <person name="Domingo M.-C."/>
        </authorList>
    </citation>
    <scope>NUCLEOTIDE SEQUENCE [LARGE SCALE GENOMIC DNA]</scope>
    <source>
        <strain evidence="2 3">NML 160184</strain>
    </source>
</reference>
<organism evidence="2 3">
    <name type="scientific">Parenemella sanctibonifatiensis</name>
    <dbReference type="NCBI Taxonomy" id="2016505"/>
    <lineage>
        <taxon>Bacteria</taxon>
        <taxon>Bacillati</taxon>
        <taxon>Actinomycetota</taxon>
        <taxon>Actinomycetes</taxon>
        <taxon>Propionibacteriales</taxon>
        <taxon>Propionibacteriaceae</taxon>
        <taxon>Parenemella</taxon>
    </lineage>
</organism>
<comment type="caution">
    <text evidence="2">The sequence shown here is derived from an EMBL/GenBank/DDBJ whole genome shotgun (WGS) entry which is preliminary data.</text>
</comment>
<gene>
    <name evidence="2" type="ORF">CGZ92_02915</name>
</gene>
<evidence type="ECO:0000256" key="1">
    <source>
        <dbReference type="SAM" id="MobiDB-lite"/>
    </source>
</evidence>
<dbReference type="Proteomes" id="UP000216533">
    <property type="component" value="Unassembled WGS sequence"/>
</dbReference>